<gene>
    <name evidence="2" type="ORF">TIFTF001_028658</name>
</gene>
<evidence type="ECO:0000313" key="3">
    <source>
        <dbReference type="Proteomes" id="UP001187192"/>
    </source>
</evidence>
<dbReference type="Proteomes" id="UP001187192">
    <property type="component" value="Unassembled WGS sequence"/>
</dbReference>
<protein>
    <submittedName>
        <fullName evidence="2">Uncharacterized protein</fullName>
    </submittedName>
</protein>
<feature type="compositionally biased region" description="Low complexity" evidence="1">
    <location>
        <begin position="86"/>
        <end position="113"/>
    </location>
</feature>
<name>A0AA88DQD1_FICCA</name>
<proteinExistence type="predicted"/>
<evidence type="ECO:0000313" key="2">
    <source>
        <dbReference type="EMBL" id="GMN59565.1"/>
    </source>
</evidence>
<evidence type="ECO:0000256" key="1">
    <source>
        <dbReference type="SAM" id="MobiDB-lite"/>
    </source>
</evidence>
<reference evidence="2" key="1">
    <citation type="submission" date="2023-07" db="EMBL/GenBank/DDBJ databases">
        <title>draft genome sequence of fig (Ficus carica).</title>
        <authorList>
            <person name="Takahashi T."/>
            <person name="Nishimura K."/>
        </authorList>
    </citation>
    <scope>NUCLEOTIDE SEQUENCE</scope>
</reference>
<feature type="region of interest" description="Disordered" evidence="1">
    <location>
        <begin position="74"/>
        <end position="118"/>
    </location>
</feature>
<organism evidence="2 3">
    <name type="scientific">Ficus carica</name>
    <name type="common">Common fig</name>
    <dbReference type="NCBI Taxonomy" id="3494"/>
    <lineage>
        <taxon>Eukaryota</taxon>
        <taxon>Viridiplantae</taxon>
        <taxon>Streptophyta</taxon>
        <taxon>Embryophyta</taxon>
        <taxon>Tracheophyta</taxon>
        <taxon>Spermatophyta</taxon>
        <taxon>Magnoliopsida</taxon>
        <taxon>eudicotyledons</taxon>
        <taxon>Gunneridae</taxon>
        <taxon>Pentapetalae</taxon>
        <taxon>rosids</taxon>
        <taxon>fabids</taxon>
        <taxon>Rosales</taxon>
        <taxon>Moraceae</taxon>
        <taxon>Ficeae</taxon>
        <taxon>Ficus</taxon>
    </lineage>
</organism>
<accession>A0AA88DQD1</accession>
<dbReference type="AlphaFoldDB" id="A0AA88DQD1"/>
<sequence length="131" mass="14087">MTAVEKTMRLRRRREQASESGKMKVGMKEGWAHSKSSLVYRATVQLWEVRFFFVVPSPQKSLPKFAASTSGAAANLNDAVEDPENAPQAPTTPSSSYSSPPTTTSSAATSITPSPLPKTPLLFALIFSPAS</sequence>
<keyword evidence="3" id="KW-1185">Reference proteome</keyword>
<comment type="caution">
    <text evidence="2">The sequence shown here is derived from an EMBL/GenBank/DDBJ whole genome shotgun (WGS) entry which is preliminary data.</text>
</comment>
<dbReference type="EMBL" id="BTGU01000088">
    <property type="protein sequence ID" value="GMN59565.1"/>
    <property type="molecule type" value="Genomic_DNA"/>
</dbReference>
<feature type="region of interest" description="Disordered" evidence="1">
    <location>
        <begin position="1"/>
        <end position="28"/>
    </location>
</feature>